<dbReference type="RefSeq" id="WP_226927525.1">
    <property type="nucleotide sequence ID" value="NZ_JABSNO010000028.1"/>
</dbReference>
<proteinExistence type="predicted"/>
<organism evidence="1 2">
    <name type="scientific">Frigoriflavimonas asaccharolytica</name>
    <dbReference type="NCBI Taxonomy" id="2735899"/>
    <lineage>
        <taxon>Bacteria</taxon>
        <taxon>Pseudomonadati</taxon>
        <taxon>Bacteroidota</taxon>
        <taxon>Flavobacteriia</taxon>
        <taxon>Flavobacteriales</taxon>
        <taxon>Weeksellaceae</taxon>
        <taxon>Frigoriflavimonas</taxon>
    </lineage>
</organism>
<gene>
    <name evidence="1" type="ORF">HNQ03_002895</name>
</gene>
<protein>
    <recommendedName>
        <fullName evidence="3">DUF3853 family protein</fullName>
    </recommendedName>
</protein>
<dbReference type="Pfam" id="PF12964">
    <property type="entry name" value="DUF3853"/>
    <property type="match status" value="1"/>
</dbReference>
<accession>A0A8J8G9H0</accession>
<sequence length="99" mass="11297">MLYKMKDVDKPIWQLTIGEFVEILESRLPKSIEEKISLEKVDSTYVYGLKGLAKILGCSTNYAGRLKRTGIFDKAIKQKGRTIIVNAEMALRLFNDSKK</sequence>
<dbReference type="InterPro" id="IPR024363">
    <property type="entry name" value="DUF3853"/>
</dbReference>
<reference evidence="1" key="1">
    <citation type="submission" date="2020-05" db="EMBL/GenBank/DDBJ databases">
        <title>Genomic Encyclopedia of Type Strains, Phase IV (KMG-V): Genome sequencing to study the core and pangenomes of soil and plant-associated prokaryotes.</title>
        <authorList>
            <person name="Whitman W."/>
        </authorList>
    </citation>
    <scope>NUCLEOTIDE SEQUENCE</scope>
    <source>
        <strain evidence="1">16F</strain>
    </source>
</reference>
<name>A0A8J8G9H0_9FLAO</name>
<comment type="caution">
    <text evidence="1">The sequence shown here is derived from an EMBL/GenBank/DDBJ whole genome shotgun (WGS) entry which is preliminary data.</text>
</comment>
<evidence type="ECO:0008006" key="3">
    <source>
        <dbReference type="Google" id="ProtNLM"/>
    </source>
</evidence>
<keyword evidence="2" id="KW-1185">Reference proteome</keyword>
<evidence type="ECO:0000313" key="2">
    <source>
        <dbReference type="Proteomes" id="UP000610746"/>
    </source>
</evidence>
<evidence type="ECO:0000313" key="1">
    <source>
        <dbReference type="EMBL" id="NRS93804.1"/>
    </source>
</evidence>
<dbReference type="Proteomes" id="UP000610746">
    <property type="component" value="Unassembled WGS sequence"/>
</dbReference>
<dbReference type="EMBL" id="JABSNO010000028">
    <property type="protein sequence ID" value="NRS93804.1"/>
    <property type="molecule type" value="Genomic_DNA"/>
</dbReference>
<dbReference type="AlphaFoldDB" id="A0A8J8G9H0"/>